<dbReference type="EMBL" id="JBEPMB010000017">
    <property type="protein sequence ID" value="MET3616285.1"/>
    <property type="molecule type" value="Genomic_DNA"/>
</dbReference>
<dbReference type="Gene3D" id="1.10.150.130">
    <property type="match status" value="1"/>
</dbReference>
<organism evidence="3 4">
    <name type="scientific">Rhizobium aquaticum</name>
    <dbReference type="NCBI Taxonomy" id="1549636"/>
    <lineage>
        <taxon>Bacteria</taxon>
        <taxon>Pseudomonadati</taxon>
        <taxon>Pseudomonadota</taxon>
        <taxon>Alphaproteobacteria</taxon>
        <taxon>Hyphomicrobiales</taxon>
        <taxon>Rhizobiaceae</taxon>
        <taxon>Rhizobium/Agrobacterium group</taxon>
        <taxon>Rhizobium</taxon>
    </lineage>
</organism>
<keyword evidence="4" id="KW-1185">Reference proteome</keyword>
<protein>
    <recommendedName>
        <fullName evidence="5">Integrase</fullName>
    </recommendedName>
</protein>
<evidence type="ECO:0000256" key="1">
    <source>
        <dbReference type="ARBA" id="ARBA00023125"/>
    </source>
</evidence>
<dbReference type="Proteomes" id="UP001549047">
    <property type="component" value="Unassembled WGS sequence"/>
</dbReference>
<keyword evidence="1" id="KW-0238">DNA-binding</keyword>
<name>A0ABV2J698_9HYPH</name>
<evidence type="ECO:0000313" key="4">
    <source>
        <dbReference type="Proteomes" id="UP001549047"/>
    </source>
</evidence>
<sequence length="129" mass="13853">MLIVSQIMQQPPANTSKIVDIAPGDLPDDVDVVTEMGVSPPAPQPTPRVSARLEALVETATAYANAASSENTREAYAKDWRHFTAWCRREGFEPLPPSSQVIGSISAPVPRAPLPAVPNAVPLRSRSQQ</sequence>
<reference evidence="3 4" key="1">
    <citation type="submission" date="2024-06" db="EMBL/GenBank/DDBJ databases">
        <title>Genomic Encyclopedia of Type Strains, Phase IV (KMG-IV): sequencing the most valuable type-strain genomes for metagenomic binning, comparative biology and taxonomic classification.</title>
        <authorList>
            <person name="Goeker M."/>
        </authorList>
    </citation>
    <scope>NUCLEOTIDE SEQUENCE [LARGE SCALE GENOMIC DNA]</scope>
    <source>
        <strain evidence="3 4">DSM 29780</strain>
    </source>
</reference>
<comment type="caution">
    <text evidence="3">The sequence shown here is derived from an EMBL/GenBank/DDBJ whole genome shotgun (WGS) entry which is preliminary data.</text>
</comment>
<dbReference type="SUPFAM" id="SSF47823">
    <property type="entry name" value="lambda integrase-like, N-terminal domain"/>
    <property type="match status" value="1"/>
</dbReference>
<evidence type="ECO:0008006" key="5">
    <source>
        <dbReference type="Google" id="ProtNLM"/>
    </source>
</evidence>
<gene>
    <name evidence="3" type="ORF">ABID16_004634</name>
</gene>
<evidence type="ECO:0000313" key="3">
    <source>
        <dbReference type="EMBL" id="MET3616285.1"/>
    </source>
</evidence>
<dbReference type="InterPro" id="IPR010998">
    <property type="entry name" value="Integrase_recombinase_N"/>
</dbReference>
<accession>A0ABV2J698</accession>
<proteinExistence type="predicted"/>
<feature type="region of interest" description="Disordered" evidence="2">
    <location>
        <begin position="95"/>
        <end position="129"/>
    </location>
</feature>
<feature type="compositionally biased region" description="Low complexity" evidence="2">
    <location>
        <begin position="117"/>
        <end position="129"/>
    </location>
</feature>
<evidence type="ECO:0000256" key="2">
    <source>
        <dbReference type="SAM" id="MobiDB-lite"/>
    </source>
</evidence>